<dbReference type="AlphaFoldDB" id="A0A9E6ZZ09"/>
<dbReference type="InterPro" id="IPR029465">
    <property type="entry name" value="ATPgrasp_TupA"/>
</dbReference>
<gene>
    <name evidence="1" type="ORF">K9D25_08935</name>
</gene>
<organism evidence="1 2">
    <name type="scientific">Ancylobacter polymorphus</name>
    <dbReference type="NCBI Taxonomy" id="223390"/>
    <lineage>
        <taxon>Bacteria</taxon>
        <taxon>Pseudomonadati</taxon>
        <taxon>Pseudomonadota</taxon>
        <taxon>Alphaproteobacteria</taxon>
        <taxon>Hyphomicrobiales</taxon>
        <taxon>Xanthobacteraceae</taxon>
        <taxon>Ancylobacter</taxon>
    </lineage>
</organism>
<sequence>MKLAPYAHGFLDRLPYSPLGDRLFCFLMFVYAHRRLPRKKSRLFNDYLYQLKTSQEILDVLRQMTSDKVLVKSYVREKCGDGLTLKTLGVFGSVLELEGNILPKPCVVKPAHGSGSVVFLNEGRCTLTDRERDSLRAALRTSPYESARERNYAFLRRRLICEPMLPSGIKTKDYKFFCFQGQPRLVQVDSDRQHQHKRNIYTSEWEPVSLTYNFPIGPWEEAPSQLAQMLNTARQLSEPFEFVRVDFFIDEDRYYVGELTHCPESGHGRFADKNSEKKFSELLFGNGNK</sequence>
<dbReference type="KEGG" id="apol:K9D25_08935"/>
<dbReference type="RefSeq" id="WP_244450504.1">
    <property type="nucleotide sequence ID" value="NZ_CP083239.1"/>
</dbReference>
<protein>
    <submittedName>
        <fullName evidence="1">Uncharacterized protein</fullName>
    </submittedName>
</protein>
<name>A0A9E6ZZ09_9HYPH</name>
<dbReference type="Gene3D" id="3.30.470.20">
    <property type="entry name" value="ATP-grasp fold, B domain"/>
    <property type="match status" value="1"/>
</dbReference>
<accession>A0A9E6ZZ09</accession>
<proteinExistence type="predicted"/>
<reference evidence="1" key="1">
    <citation type="submission" date="2021-09" db="EMBL/GenBank/DDBJ databases">
        <title>Network and meta-omics reveal the key degrader and cooperation patterns in an efficient 1,4-dioxane-degrading microbial community.</title>
        <authorList>
            <person name="Dai C."/>
        </authorList>
    </citation>
    <scope>NUCLEOTIDE SEQUENCE</scope>
    <source>
        <strain evidence="1">ZM13</strain>
    </source>
</reference>
<dbReference type="Proteomes" id="UP000831684">
    <property type="component" value="Chromosome"/>
</dbReference>
<dbReference type="SUPFAM" id="SSF56059">
    <property type="entry name" value="Glutathione synthetase ATP-binding domain-like"/>
    <property type="match status" value="1"/>
</dbReference>
<evidence type="ECO:0000313" key="1">
    <source>
        <dbReference type="EMBL" id="UOK72807.1"/>
    </source>
</evidence>
<evidence type="ECO:0000313" key="2">
    <source>
        <dbReference type="Proteomes" id="UP000831684"/>
    </source>
</evidence>
<dbReference type="EMBL" id="CP083239">
    <property type="protein sequence ID" value="UOK72807.1"/>
    <property type="molecule type" value="Genomic_DNA"/>
</dbReference>
<dbReference type="Pfam" id="PF14305">
    <property type="entry name" value="ATPgrasp_TupA"/>
    <property type="match status" value="1"/>
</dbReference>